<comment type="caution">
    <text evidence="2">The sequence shown here is derived from an EMBL/GenBank/DDBJ whole genome shotgun (WGS) entry which is preliminary data.</text>
</comment>
<accession>A0AAV6THW6</accession>
<evidence type="ECO:0000313" key="3">
    <source>
        <dbReference type="Proteomes" id="UP000827092"/>
    </source>
</evidence>
<dbReference type="AlphaFoldDB" id="A0AAV6THW6"/>
<name>A0AAV6THW6_9ARAC</name>
<dbReference type="EMBL" id="JAFNEN010004535">
    <property type="protein sequence ID" value="KAG8171046.1"/>
    <property type="molecule type" value="Genomic_DNA"/>
</dbReference>
<protein>
    <submittedName>
        <fullName evidence="2">Uncharacterized protein</fullName>
    </submittedName>
</protein>
<reference evidence="2 3" key="1">
    <citation type="journal article" date="2022" name="Nat. Ecol. Evol.">
        <title>A masculinizing supergene underlies an exaggerated male reproductive morph in a spider.</title>
        <authorList>
            <person name="Hendrickx F."/>
            <person name="De Corte Z."/>
            <person name="Sonet G."/>
            <person name="Van Belleghem S.M."/>
            <person name="Kostlbacher S."/>
            <person name="Vangestel C."/>
        </authorList>
    </citation>
    <scope>NUCLEOTIDE SEQUENCE [LARGE SCALE GENOMIC DNA]</scope>
    <source>
        <strain evidence="2">W744_W776</strain>
    </source>
</reference>
<evidence type="ECO:0000256" key="1">
    <source>
        <dbReference type="SAM" id="MobiDB-lite"/>
    </source>
</evidence>
<evidence type="ECO:0000313" key="2">
    <source>
        <dbReference type="EMBL" id="KAG8171046.1"/>
    </source>
</evidence>
<proteinExistence type="predicted"/>
<gene>
    <name evidence="2" type="ORF">JTE90_006705</name>
</gene>
<keyword evidence="3" id="KW-1185">Reference proteome</keyword>
<organism evidence="2 3">
    <name type="scientific">Oedothorax gibbosus</name>
    <dbReference type="NCBI Taxonomy" id="931172"/>
    <lineage>
        <taxon>Eukaryota</taxon>
        <taxon>Metazoa</taxon>
        <taxon>Ecdysozoa</taxon>
        <taxon>Arthropoda</taxon>
        <taxon>Chelicerata</taxon>
        <taxon>Arachnida</taxon>
        <taxon>Araneae</taxon>
        <taxon>Araneomorphae</taxon>
        <taxon>Entelegynae</taxon>
        <taxon>Araneoidea</taxon>
        <taxon>Linyphiidae</taxon>
        <taxon>Erigoninae</taxon>
        <taxon>Oedothorax</taxon>
    </lineage>
</organism>
<dbReference type="Proteomes" id="UP000827092">
    <property type="component" value="Unassembled WGS sequence"/>
</dbReference>
<sequence>MASKGGKPLDMKQTPEFIRHNPPNNRADFCIPLDEMIDKFSKHKTSPTAKYLLDTCEKLKDFMSTYTKYQLSLLTQNTIIGEFFAPPILKLFAECSKMS</sequence>
<feature type="region of interest" description="Disordered" evidence="1">
    <location>
        <begin position="1"/>
        <end position="23"/>
    </location>
</feature>